<feature type="domain" description="FHA" evidence="18">
    <location>
        <begin position="900"/>
        <end position="954"/>
    </location>
</feature>
<dbReference type="InterPro" id="IPR019786">
    <property type="entry name" value="Zinc_finger_PHD-type_CS"/>
</dbReference>
<feature type="region of interest" description="Disordered" evidence="17">
    <location>
        <begin position="434"/>
        <end position="468"/>
    </location>
</feature>
<name>C3ZL59_BRAFL</name>
<evidence type="ECO:0000313" key="20">
    <source>
        <dbReference type="EMBL" id="EEN46741.1"/>
    </source>
</evidence>
<evidence type="ECO:0000256" key="14">
    <source>
        <dbReference type="ARBA" id="ARBA00068755"/>
    </source>
</evidence>
<dbReference type="CDD" id="cd15533">
    <property type="entry name" value="PHD1_PHF12"/>
    <property type="match status" value="1"/>
</dbReference>
<dbReference type="PANTHER" id="PTHR46309:SF1">
    <property type="entry name" value="PHD FINGER PROTEIN 12"/>
    <property type="match status" value="1"/>
</dbReference>
<dbReference type="STRING" id="7739.C3ZL59"/>
<feature type="region of interest" description="Disordered" evidence="17">
    <location>
        <begin position="488"/>
        <end position="673"/>
    </location>
</feature>
<feature type="region of interest" description="Disordered" evidence="17">
    <location>
        <begin position="983"/>
        <end position="1008"/>
    </location>
</feature>
<evidence type="ECO:0000256" key="10">
    <source>
        <dbReference type="ARBA" id="ARBA00023015"/>
    </source>
</evidence>
<dbReference type="GO" id="GO:0008270">
    <property type="term" value="F:zinc ion binding"/>
    <property type="evidence" value="ECO:0007669"/>
    <property type="project" value="UniProtKB-KW"/>
</dbReference>
<dbReference type="CDD" id="cd22703">
    <property type="entry name" value="FHA_PHF12"/>
    <property type="match status" value="1"/>
</dbReference>
<dbReference type="InterPro" id="IPR008984">
    <property type="entry name" value="SMAD_FHA_dom_sf"/>
</dbReference>
<feature type="compositionally biased region" description="Polar residues" evidence="17">
    <location>
        <begin position="538"/>
        <end position="557"/>
    </location>
</feature>
<feature type="region of interest" description="Disordered" evidence="17">
    <location>
        <begin position="24"/>
        <end position="48"/>
    </location>
</feature>
<dbReference type="Pfam" id="PF16737">
    <property type="entry name" value="PHF12_MRG_bd"/>
    <property type="match status" value="1"/>
</dbReference>
<keyword evidence="3" id="KW-1017">Isopeptide bond</keyword>
<accession>C3ZL59</accession>
<dbReference type="InterPro" id="IPR042163">
    <property type="entry name" value="PHF12"/>
</dbReference>
<feature type="compositionally biased region" description="Low complexity" evidence="17">
    <location>
        <begin position="521"/>
        <end position="537"/>
    </location>
</feature>
<feature type="compositionally biased region" description="Low complexity" evidence="17">
    <location>
        <begin position="622"/>
        <end position="633"/>
    </location>
</feature>
<keyword evidence="2" id="KW-0678">Repressor</keyword>
<evidence type="ECO:0000256" key="1">
    <source>
        <dbReference type="ARBA" id="ARBA00004123"/>
    </source>
</evidence>
<organism>
    <name type="scientific">Branchiostoma floridae</name>
    <name type="common">Florida lancelet</name>
    <name type="synonym">Amphioxus</name>
    <dbReference type="NCBI Taxonomy" id="7739"/>
    <lineage>
        <taxon>Eukaryota</taxon>
        <taxon>Metazoa</taxon>
        <taxon>Chordata</taxon>
        <taxon>Cephalochordata</taxon>
        <taxon>Leptocardii</taxon>
        <taxon>Amphioxiformes</taxon>
        <taxon>Branchiostomatidae</taxon>
        <taxon>Branchiostoma</taxon>
    </lineage>
</organism>
<dbReference type="SMART" id="SM00249">
    <property type="entry name" value="PHD"/>
    <property type="match status" value="2"/>
</dbReference>
<dbReference type="FunFam" id="3.30.40.10:FF:000164">
    <property type="entry name" value="PHD finger protein 12"/>
    <property type="match status" value="1"/>
</dbReference>
<evidence type="ECO:0000256" key="9">
    <source>
        <dbReference type="ARBA" id="ARBA00022843"/>
    </source>
</evidence>
<reference evidence="20" key="1">
    <citation type="journal article" date="2008" name="Nature">
        <title>The amphioxus genome and the evolution of the chordate karyotype.</title>
        <authorList>
            <consortium name="US DOE Joint Genome Institute (JGI-PGF)"/>
            <person name="Putnam N.H."/>
            <person name="Butts T."/>
            <person name="Ferrier D.E.K."/>
            <person name="Furlong R.F."/>
            <person name="Hellsten U."/>
            <person name="Kawashima T."/>
            <person name="Robinson-Rechavi M."/>
            <person name="Shoguchi E."/>
            <person name="Terry A."/>
            <person name="Yu J.-K."/>
            <person name="Benito-Gutierrez E.L."/>
            <person name="Dubchak I."/>
            <person name="Garcia-Fernandez J."/>
            <person name="Gibson-Brown J.J."/>
            <person name="Grigoriev I.V."/>
            <person name="Horton A.C."/>
            <person name="de Jong P.J."/>
            <person name="Jurka J."/>
            <person name="Kapitonov V.V."/>
            <person name="Kohara Y."/>
            <person name="Kuroki Y."/>
            <person name="Lindquist E."/>
            <person name="Lucas S."/>
            <person name="Osoegawa K."/>
            <person name="Pennacchio L.A."/>
            <person name="Salamov A.A."/>
            <person name="Satou Y."/>
            <person name="Sauka-Spengler T."/>
            <person name="Schmutz J."/>
            <person name="Shin-I T."/>
            <person name="Toyoda A."/>
            <person name="Bronner-Fraser M."/>
            <person name="Fujiyama A."/>
            <person name="Holland L.Z."/>
            <person name="Holland P.W.H."/>
            <person name="Satoh N."/>
            <person name="Rokhsar D.S."/>
        </authorList>
    </citation>
    <scope>NUCLEOTIDE SEQUENCE [LARGE SCALE GENOMIC DNA]</scope>
    <source>
        <strain evidence="20">S238N-H82</strain>
        <tissue evidence="20">Testes</tissue>
    </source>
</reference>
<evidence type="ECO:0000256" key="12">
    <source>
        <dbReference type="ARBA" id="ARBA00023242"/>
    </source>
</evidence>
<evidence type="ECO:0000256" key="5">
    <source>
        <dbReference type="ARBA" id="ARBA00022723"/>
    </source>
</evidence>
<dbReference type="EMBL" id="GG666640">
    <property type="protein sequence ID" value="EEN46741.1"/>
    <property type="molecule type" value="Genomic_DNA"/>
</dbReference>
<evidence type="ECO:0000256" key="16">
    <source>
        <dbReference type="PROSITE-ProRule" id="PRU00146"/>
    </source>
</evidence>
<keyword evidence="9" id="KW-0832">Ubl conjugation</keyword>
<dbReference type="CDD" id="cd15534">
    <property type="entry name" value="PHD2_PHF12_Rco1"/>
    <property type="match status" value="1"/>
</dbReference>
<feature type="domain" description="PHD-type" evidence="19">
    <location>
        <begin position="319"/>
        <end position="369"/>
    </location>
</feature>
<evidence type="ECO:0000256" key="6">
    <source>
        <dbReference type="ARBA" id="ARBA00022737"/>
    </source>
</evidence>
<dbReference type="GO" id="GO:0005634">
    <property type="term" value="C:nucleus"/>
    <property type="evidence" value="ECO:0007669"/>
    <property type="project" value="UniProtKB-SubCell"/>
</dbReference>
<dbReference type="Gene3D" id="6.10.20.60">
    <property type="entry name" value="PHD finger protein 12"/>
    <property type="match status" value="1"/>
</dbReference>
<dbReference type="InterPro" id="IPR013083">
    <property type="entry name" value="Znf_RING/FYVE/PHD"/>
</dbReference>
<dbReference type="GO" id="GO:0003714">
    <property type="term" value="F:transcription corepressor activity"/>
    <property type="evidence" value="ECO:0007669"/>
    <property type="project" value="InterPro"/>
</dbReference>
<keyword evidence="7 16" id="KW-0863">Zinc-finger</keyword>
<dbReference type="SUPFAM" id="SSF57903">
    <property type="entry name" value="FYVE/PHD zinc finger"/>
    <property type="match status" value="2"/>
</dbReference>
<dbReference type="InterPro" id="IPR038098">
    <property type="entry name" value="PHF12_MRG-bd_sf"/>
</dbReference>
<evidence type="ECO:0000256" key="17">
    <source>
        <dbReference type="SAM" id="MobiDB-lite"/>
    </source>
</evidence>
<evidence type="ECO:0000256" key="3">
    <source>
        <dbReference type="ARBA" id="ARBA00022499"/>
    </source>
</evidence>
<feature type="compositionally biased region" description="Basic and acidic residues" evidence="17">
    <location>
        <begin position="29"/>
        <end position="48"/>
    </location>
</feature>
<keyword evidence="4" id="KW-0597">Phosphoprotein</keyword>
<gene>
    <name evidence="20" type="ORF">BRAFLDRAFT_89536</name>
</gene>
<keyword evidence="12" id="KW-0539">Nucleus</keyword>
<dbReference type="PANTHER" id="PTHR46309">
    <property type="entry name" value="PHD FINGER PROTEIN 12"/>
    <property type="match status" value="1"/>
</dbReference>
<evidence type="ECO:0000256" key="2">
    <source>
        <dbReference type="ARBA" id="ARBA00022491"/>
    </source>
</evidence>
<dbReference type="InterPro" id="IPR019787">
    <property type="entry name" value="Znf_PHD-finger"/>
</dbReference>
<dbReference type="InterPro" id="IPR011011">
    <property type="entry name" value="Znf_FYVE_PHD"/>
</dbReference>
<feature type="compositionally biased region" description="Low complexity" evidence="17">
    <location>
        <begin position="578"/>
        <end position="596"/>
    </location>
</feature>
<dbReference type="PROSITE" id="PS50016">
    <property type="entry name" value="ZF_PHD_2"/>
    <property type="match status" value="2"/>
</dbReference>
<dbReference type="Pfam" id="PF00628">
    <property type="entry name" value="PHD"/>
    <property type="match status" value="2"/>
</dbReference>
<evidence type="ECO:0000256" key="13">
    <source>
        <dbReference type="ARBA" id="ARBA00065785"/>
    </source>
</evidence>
<dbReference type="InterPro" id="IPR031966">
    <property type="entry name" value="PHF12_MRG-bd"/>
</dbReference>
<dbReference type="FunFam" id="3.30.40.10:FF:000154">
    <property type="entry name" value="PHD finger protein 12"/>
    <property type="match status" value="1"/>
</dbReference>
<dbReference type="AlphaFoldDB" id="C3ZL59"/>
<proteinExistence type="predicted"/>
<feature type="compositionally biased region" description="Basic and acidic residues" evidence="17">
    <location>
        <begin position="642"/>
        <end position="651"/>
    </location>
</feature>
<keyword evidence="8" id="KW-0862">Zinc</keyword>
<feature type="domain" description="PHD-type" evidence="19">
    <location>
        <begin position="50"/>
        <end position="99"/>
    </location>
</feature>
<dbReference type="eggNOG" id="KOG4299">
    <property type="taxonomic scope" value="Eukaryota"/>
</dbReference>
<dbReference type="Gene3D" id="2.60.200.20">
    <property type="match status" value="1"/>
</dbReference>
<comment type="subcellular location">
    <subcellularLocation>
        <location evidence="1">Nucleus</location>
    </subcellularLocation>
</comment>
<dbReference type="PROSITE" id="PS50006">
    <property type="entry name" value="FHA_DOMAIN"/>
    <property type="match status" value="1"/>
</dbReference>
<evidence type="ECO:0000259" key="18">
    <source>
        <dbReference type="PROSITE" id="PS50006"/>
    </source>
</evidence>
<evidence type="ECO:0000256" key="11">
    <source>
        <dbReference type="ARBA" id="ARBA00023163"/>
    </source>
</evidence>
<keyword evidence="5" id="KW-0479">Metal-binding</keyword>
<dbReference type="InterPro" id="IPR001965">
    <property type="entry name" value="Znf_PHD"/>
</dbReference>
<evidence type="ECO:0000256" key="7">
    <source>
        <dbReference type="ARBA" id="ARBA00022771"/>
    </source>
</evidence>
<comment type="subunit">
    <text evidence="13">Component of SIN3 complexes. Interacts with SIN3A in a complex composed of HDAC1, SAP30 and SIN3A. Component of the SIN3B complex, which includes SIN3B, HDAC2 or HDAC1, PHF12 and MORF4L1; interacts directly with all subunits. Interacts with TLE5.</text>
</comment>
<dbReference type="Gene3D" id="3.30.40.10">
    <property type="entry name" value="Zinc/RING finger domain, C3HC4 (zinc finger)"/>
    <property type="match status" value="2"/>
</dbReference>
<evidence type="ECO:0000256" key="4">
    <source>
        <dbReference type="ARBA" id="ARBA00022553"/>
    </source>
</evidence>
<sequence length="1073" mass="115028">MTTVTYDLDTSGGLMEKIQALIAPPQSEEPPKRSRREAREPRRTGKSFNHDCCDSCKEGGDLLCCDRCPAAFHLQCCDPPLCEEDLPEGEWLCHRCMVLEQFPELDDRDETASNASVASSTASYKQRNLRDKKIVRAECWTIFQASSSASSSGTNGSKQAPNAAGSSSSTGGNKQALGPAAKQPAPSRKLSGASGVRGQSFERGDRALENAPVSATTRSKVLENGERGAGDAAVAMETGLPGTGDGDEPKSGLETPFQLLLRAARLQNPKQFALPNEFMYHAALPGTSKTQWTYRQRHTSRRETKKPYEIDNGMVPLPAKLCFTCNRSCRVSPLIQCDYCPLLFHQDCLDPPLTSMPAGRWMCPNHAEHAILNQKNLTLTERCEIFNKFNGRISQHAVKIDFLYKIHRKYPPFRRERPAKRKTINVPNAIKQQYVLPPPLMPPPPKRLCQAAPPKEPRPTSPSTTAGEQEDWLKSVIAMQVKVAQHLTQQQLRGETPGIKTNVPTSAPVTVETTRVPSPPVTASSGSVTTATTASGTLDQSQHTNSVAVSTSRNSPVPNGPVKQEAALQRDSSPGLNAGPHGHQAGPHGHQAGPHGTAKPQEVVANGPTCQRTEGKANGPVSSVGKSTSISSSTPETLLDLLKPDPERSRDAAWTPNHSVLRPKVGGEPEVKPGESRVIVTVPNSMTANLQQRFVTTVAGRQGTVAGRQGTVVTTRVMAPNARSGQVPKVSVGQGVSTVAVNQSPVGGRSSPTVTGSAAGLMGSLGRMVNSQTAGSAKPVNSPSPSVGVAGGNKTTPITMLSSSPTIQNLNNQLQAMIDGVGEVELSKLDQQLINILAFQRLQQLLPPKTSASQPSNKKTLFNGLNGPLLSGSSQQLQARAVMCPLTGKGQPVQMCYRTLHIGTGGDMDVCLNHYGNCSFVSAKHACIFYDETTQHYELLNYSEHGTTVDNVLYSCDFSDKQAAVAPGNTIVSQVRSIICRRQQEKEEEKERKRMSASGSNQSKPCNCKASSSSLIGGSGAGWEGTALLHHGSYIKVGCLQFVFSIVDHATRFAPSERKTPGKSTLLRSTSVP</sequence>
<evidence type="ECO:0000259" key="19">
    <source>
        <dbReference type="PROSITE" id="PS50016"/>
    </source>
</evidence>
<evidence type="ECO:0000256" key="15">
    <source>
        <dbReference type="ARBA" id="ARBA00076589"/>
    </source>
</evidence>
<feature type="compositionally biased region" description="Basic and acidic residues" evidence="17">
    <location>
        <begin position="220"/>
        <end position="229"/>
    </location>
</feature>
<dbReference type="InterPro" id="IPR000253">
    <property type="entry name" value="FHA_dom"/>
</dbReference>
<feature type="compositionally biased region" description="Basic and acidic residues" evidence="17">
    <location>
        <begin position="983"/>
        <end position="994"/>
    </location>
</feature>
<dbReference type="SUPFAM" id="SSF49879">
    <property type="entry name" value="SMAD/FHA domain"/>
    <property type="match status" value="1"/>
</dbReference>
<protein>
    <recommendedName>
        <fullName evidence="14">PHD finger protein 12</fullName>
    </recommendedName>
    <alternativeName>
        <fullName evidence="15">PHD factor 1</fullName>
    </alternativeName>
</protein>
<keyword evidence="6" id="KW-0677">Repeat</keyword>
<feature type="compositionally biased region" description="Pro residues" evidence="17">
    <location>
        <begin position="436"/>
        <end position="446"/>
    </location>
</feature>
<keyword evidence="11" id="KW-0804">Transcription</keyword>
<feature type="region of interest" description="Disordered" evidence="17">
    <location>
        <begin position="147"/>
        <end position="253"/>
    </location>
</feature>
<feature type="compositionally biased region" description="Polar residues" evidence="17">
    <location>
        <begin position="502"/>
        <end position="515"/>
    </location>
</feature>
<dbReference type="InParanoid" id="C3ZL59"/>
<dbReference type="PROSITE" id="PS01359">
    <property type="entry name" value="ZF_PHD_1"/>
    <property type="match status" value="1"/>
</dbReference>
<keyword evidence="10" id="KW-0805">Transcription regulation</keyword>
<evidence type="ECO:0000256" key="8">
    <source>
        <dbReference type="ARBA" id="ARBA00022833"/>
    </source>
</evidence>